<sequence length="124" mass="15140">MKEKCIECGRRHRQRWLAYNCFKKQFRFNEPWYILEVIECLGWDPHTAQDIQRVHHKVNIVSLELFSPARTFDLYVREGIAKGEISSKNWWEFREYERMEPALCGCDRFYNKKLGRIRINHICD</sequence>
<proteinExistence type="predicted"/>
<name>A0A1F7Y295_9BACT</name>
<comment type="caution">
    <text evidence="1">The sequence shown here is derived from an EMBL/GenBank/DDBJ whole genome shotgun (WGS) entry which is preliminary data.</text>
</comment>
<dbReference type="Proteomes" id="UP000176741">
    <property type="component" value="Unassembled WGS sequence"/>
</dbReference>
<reference evidence="1 2" key="1">
    <citation type="journal article" date="2016" name="Nat. Commun.">
        <title>Thousands of microbial genomes shed light on interconnected biogeochemical processes in an aquifer system.</title>
        <authorList>
            <person name="Anantharaman K."/>
            <person name="Brown C.T."/>
            <person name="Hug L.A."/>
            <person name="Sharon I."/>
            <person name="Castelle C.J."/>
            <person name="Probst A.J."/>
            <person name="Thomas B.C."/>
            <person name="Singh A."/>
            <person name="Wilkins M.J."/>
            <person name="Karaoz U."/>
            <person name="Brodie E.L."/>
            <person name="Williams K.H."/>
            <person name="Hubbard S.S."/>
            <person name="Banfield J.F."/>
        </authorList>
    </citation>
    <scope>NUCLEOTIDE SEQUENCE [LARGE SCALE GENOMIC DNA]</scope>
</reference>
<evidence type="ECO:0000313" key="1">
    <source>
        <dbReference type="EMBL" id="OGM20665.1"/>
    </source>
</evidence>
<protein>
    <submittedName>
        <fullName evidence="1">Uncharacterized protein</fullName>
    </submittedName>
</protein>
<gene>
    <name evidence="1" type="ORF">A2771_02400</name>
</gene>
<dbReference type="AlphaFoldDB" id="A0A1F7Y295"/>
<evidence type="ECO:0000313" key="2">
    <source>
        <dbReference type="Proteomes" id="UP000176741"/>
    </source>
</evidence>
<organism evidence="1 2">
    <name type="scientific">Candidatus Woesebacteria bacterium RIFCSPHIGHO2_01_FULL_38_26b</name>
    <dbReference type="NCBI Taxonomy" id="1802491"/>
    <lineage>
        <taxon>Bacteria</taxon>
        <taxon>Candidatus Woeseibacteriota</taxon>
    </lineage>
</organism>
<accession>A0A1F7Y295</accession>
<dbReference type="EMBL" id="MGGD01000028">
    <property type="protein sequence ID" value="OGM20665.1"/>
    <property type="molecule type" value="Genomic_DNA"/>
</dbReference>